<dbReference type="Proteomes" id="UP001153292">
    <property type="component" value="Chromosome 3"/>
</dbReference>
<evidence type="ECO:0000256" key="1">
    <source>
        <dbReference type="SAM" id="MobiDB-lite"/>
    </source>
</evidence>
<feature type="region of interest" description="Disordered" evidence="1">
    <location>
        <begin position="125"/>
        <end position="148"/>
    </location>
</feature>
<dbReference type="EMBL" id="OU963896">
    <property type="protein sequence ID" value="CAH0404960.1"/>
    <property type="molecule type" value="Genomic_DNA"/>
</dbReference>
<gene>
    <name evidence="2" type="ORF">CHILSU_LOCUS8308</name>
</gene>
<sequence>MEHDSQVGKKGWGDRSEGDGEGKERYLLPEVGITGGLTIKASQTGDKLLLVPGPDSGTKADAVAARLRKAVAGLAEVGRPEKMTGLRVSGLEDTATISDVIKELADKGGCPTNMVTASELRDSWAGPRGYGTHGGAVPNRHRKEGDVRRRAQSGLVRRIDNSSFWLYFLIKGNQSFSLFDRAEHSIRATGGAAAASPSQ</sequence>
<organism evidence="2 3">
    <name type="scientific">Chilo suppressalis</name>
    <name type="common">Asiatic rice borer moth</name>
    <dbReference type="NCBI Taxonomy" id="168631"/>
    <lineage>
        <taxon>Eukaryota</taxon>
        <taxon>Metazoa</taxon>
        <taxon>Ecdysozoa</taxon>
        <taxon>Arthropoda</taxon>
        <taxon>Hexapoda</taxon>
        <taxon>Insecta</taxon>
        <taxon>Pterygota</taxon>
        <taxon>Neoptera</taxon>
        <taxon>Endopterygota</taxon>
        <taxon>Lepidoptera</taxon>
        <taxon>Glossata</taxon>
        <taxon>Ditrysia</taxon>
        <taxon>Pyraloidea</taxon>
        <taxon>Crambidae</taxon>
        <taxon>Crambinae</taxon>
        <taxon>Chilo</taxon>
    </lineage>
</organism>
<name>A0ABN8BB14_CHISP</name>
<proteinExistence type="predicted"/>
<evidence type="ECO:0000313" key="2">
    <source>
        <dbReference type="EMBL" id="CAH0404960.1"/>
    </source>
</evidence>
<reference evidence="2" key="1">
    <citation type="submission" date="2021-12" db="EMBL/GenBank/DDBJ databases">
        <authorList>
            <person name="King R."/>
        </authorList>
    </citation>
    <scope>NUCLEOTIDE SEQUENCE</scope>
</reference>
<accession>A0ABN8BB14</accession>
<evidence type="ECO:0000313" key="3">
    <source>
        <dbReference type="Proteomes" id="UP001153292"/>
    </source>
</evidence>
<feature type="region of interest" description="Disordered" evidence="1">
    <location>
        <begin position="1"/>
        <end position="27"/>
    </location>
</feature>
<protein>
    <submittedName>
        <fullName evidence="2">Uncharacterized protein</fullName>
    </submittedName>
</protein>
<keyword evidence="3" id="KW-1185">Reference proteome</keyword>